<proteinExistence type="predicted"/>
<dbReference type="RefSeq" id="WP_124942173.1">
    <property type="nucleotide sequence ID" value="NZ_CP033578.1"/>
</dbReference>
<evidence type="ECO:0000313" key="3">
    <source>
        <dbReference type="EMBL" id="AYV24772.1"/>
    </source>
</evidence>
<dbReference type="Gene3D" id="3.20.20.140">
    <property type="entry name" value="Metal-dependent hydrolases"/>
    <property type="match status" value="1"/>
</dbReference>
<dbReference type="Proteomes" id="UP000279760">
    <property type="component" value="Chromosome 2"/>
</dbReference>
<feature type="domain" description="Amidohydrolase 3" evidence="2">
    <location>
        <begin position="68"/>
        <end position="553"/>
    </location>
</feature>
<dbReference type="InterPro" id="IPR032466">
    <property type="entry name" value="Metal_Hydrolase"/>
</dbReference>
<keyword evidence="3" id="KW-0378">Hydrolase</keyword>
<evidence type="ECO:0000256" key="1">
    <source>
        <dbReference type="SAM" id="SignalP"/>
    </source>
</evidence>
<organism evidence="3 4">
    <name type="scientific">Vibrio mediterranei</name>
    <dbReference type="NCBI Taxonomy" id="689"/>
    <lineage>
        <taxon>Bacteria</taxon>
        <taxon>Pseudomonadati</taxon>
        <taxon>Pseudomonadota</taxon>
        <taxon>Gammaproteobacteria</taxon>
        <taxon>Vibrionales</taxon>
        <taxon>Vibrionaceae</taxon>
        <taxon>Vibrio</taxon>
    </lineage>
</organism>
<dbReference type="Gene3D" id="3.10.310.70">
    <property type="match status" value="1"/>
</dbReference>
<reference evidence="3 4" key="1">
    <citation type="submission" date="2018-11" db="EMBL/GenBank/DDBJ databases">
        <title>Complete Genome Sequence of Vbrio mediterranei 117-T6: a Potential Pathogen Bacteria Isolated from the Conchocelis of Pyropia.</title>
        <authorList>
            <person name="Liu Q."/>
        </authorList>
    </citation>
    <scope>NUCLEOTIDE SEQUENCE [LARGE SCALE GENOMIC DNA]</scope>
    <source>
        <strain evidence="3 4">117-T6</strain>
    </source>
</reference>
<accession>A0A3G4VMA9</accession>
<dbReference type="PANTHER" id="PTHR22642:SF2">
    <property type="entry name" value="PROTEIN LONG AFTER FAR-RED 3"/>
    <property type="match status" value="1"/>
</dbReference>
<dbReference type="Gene3D" id="2.30.40.10">
    <property type="entry name" value="Urease, subunit C, domain 1"/>
    <property type="match status" value="1"/>
</dbReference>
<feature type="signal peptide" evidence="1">
    <location>
        <begin position="1"/>
        <end position="21"/>
    </location>
</feature>
<dbReference type="CDD" id="cd01300">
    <property type="entry name" value="YtcJ_like"/>
    <property type="match status" value="1"/>
</dbReference>
<dbReference type="EMBL" id="CP033578">
    <property type="protein sequence ID" value="AYV24772.1"/>
    <property type="molecule type" value="Genomic_DNA"/>
</dbReference>
<dbReference type="GO" id="GO:0016810">
    <property type="term" value="F:hydrolase activity, acting on carbon-nitrogen (but not peptide) bonds"/>
    <property type="evidence" value="ECO:0007669"/>
    <property type="project" value="InterPro"/>
</dbReference>
<dbReference type="PANTHER" id="PTHR22642">
    <property type="entry name" value="IMIDAZOLONEPROPIONASE"/>
    <property type="match status" value="1"/>
</dbReference>
<dbReference type="InterPro" id="IPR033932">
    <property type="entry name" value="YtcJ-like"/>
</dbReference>
<feature type="chain" id="PRO_5018264779" evidence="1">
    <location>
        <begin position="22"/>
        <end position="556"/>
    </location>
</feature>
<gene>
    <name evidence="3" type="ORF">ECB94_26435</name>
</gene>
<keyword evidence="1" id="KW-0732">Signal</keyword>
<dbReference type="InterPro" id="IPR011059">
    <property type="entry name" value="Metal-dep_hydrolase_composite"/>
</dbReference>
<dbReference type="AlphaFoldDB" id="A0A3G4VMA9"/>
<evidence type="ECO:0000313" key="4">
    <source>
        <dbReference type="Proteomes" id="UP000279760"/>
    </source>
</evidence>
<evidence type="ECO:0000259" key="2">
    <source>
        <dbReference type="Pfam" id="PF07969"/>
    </source>
</evidence>
<name>A0A3G4VMA9_9VIBR</name>
<dbReference type="Pfam" id="PF07969">
    <property type="entry name" value="Amidohydro_3"/>
    <property type="match status" value="1"/>
</dbReference>
<dbReference type="SUPFAM" id="SSF51556">
    <property type="entry name" value="Metallo-dependent hydrolases"/>
    <property type="match status" value="1"/>
</dbReference>
<dbReference type="SUPFAM" id="SSF51338">
    <property type="entry name" value="Composite domain of metallo-dependent hydrolases"/>
    <property type="match status" value="1"/>
</dbReference>
<sequence>MKNTYALLAAFGFTISSFANATSSADTLLINAKIYGYDNATAIAIQDGKIQSIGDLLHIKSYQDKHTEIIDLKEAYVLPGFIDNHNHVFEAASEAGGNCALGLDATLEQQIPYLKACARYSSDNSWLIGYGFSLDAILSDDNENSPLQVLDEIFPNRPVILMEQTSHSMWVNSVALELAAISNNTPDPQGGKILKDQENEELNGILLDNAGDIVMELAWNSMNNQFDQSYDGLMVGLEEAAAHGITTIGDGRLYWKRGWFDVWKEAERNGDLTARVSLRPWIYPTDTMKPQLGYLKKIHTSDSSQRLIVDQVKMYSDGIFINGTAKTLAPYLDTYVPDQPYGLNYIAPGDMEKWLTALDAIGYSAHIHAIGDGAIRESLNAIAIVRRHGSTKPYTLTHVELIDNDDIPRFAELNVTADFQVGSDYVANNDHQWAQAFLGARRAHALMNLRAIFTSGANLTLSSDWNVHDINPLVGIANSIHMGSKGLPNVSTAIDAYSINAAKSLGISDITGSISVGKSADFVVLDRDITKVAVEDIPSAKFMMTMLQGEVVYSQP</sequence>
<dbReference type="InterPro" id="IPR013108">
    <property type="entry name" value="Amidohydro_3"/>
</dbReference>
<protein>
    <submittedName>
        <fullName evidence="3">Amidohydrolase</fullName>
    </submittedName>
</protein>